<dbReference type="NCBIfam" id="TIGR00924">
    <property type="entry name" value="yjdL_sub1_fam"/>
    <property type="match status" value="1"/>
</dbReference>
<dbReference type="AlphaFoldDB" id="A0A1Z5J004"/>
<dbReference type="InterPro" id="IPR018456">
    <property type="entry name" value="PTR2_symporter_CS"/>
</dbReference>
<evidence type="ECO:0000313" key="13">
    <source>
        <dbReference type="Proteomes" id="UP000198414"/>
    </source>
</evidence>
<dbReference type="GO" id="GO:0071916">
    <property type="term" value="F:dipeptide transmembrane transporter activity"/>
    <property type="evidence" value="ECO:0007669"/>
    <property type="project" value="UniProtKB-ARBA"/>
</dbReference>
<feature type="transmembrane region" description="Helical" evidence="11">
    <location>
        <begin position="464"/>
        <end position="485"/>
    </location>
</feature>
<feature type="transmembrane region" description="Helical" evidence="11">
    <location>
        <begin position="252"/>
        <end position="275"/>
    </location>
</feature>
<dbReference type="GO" id="GO:0005886">
    <property type="term" value="C:plasma membrane"/>
    <property type="evidence" value="ECO:0007669"/>
    <property type="project" value="UniProtKB-SubCell"/>
</dbReference>
<evidence type="ECO:0000256" key="7">
    <source>
        <dbReference type="ARBA" id="ARBA00023136"/>
    </source>
</evidence>
<feature type="transmembrane region" description="Helical" evidence="11">
    <location>
        <begin position="35"/>
        <end position="54"/>
    </location>
</feature>
<keyword evidence="3 10" id="KW-0813">Transport</keyword>
<dbReference type="CDD" id="cd17346">
    <property type="entry name" value="MFS_DtpA_like"/>
    <property type="match status" value="1"/>
</dbReference>
<evidence type="ECO:0000256" key="6">
    <source>
        <dbReference type="ARBA" id="ARBA00022989"/>
    </source>
</evidence>
<dbReference type="GO" id="GO:0035443">
    <property type="term" value="P:tripeptide transmembrane transport"/>
    <property type="evidence" value="ECO:0007669"/>
    <property type="project" value="UniProtKB-ARBA"/>
</dbReference>
<keyword evidence="6 11" id="KW-1133">Transmembrane helix</keyword>
<dbReference type="InterPro" id="IPR000109">
    <property type="entry name" value="POT_fam"/>
</dbReference>
<comment type="subcellular location">
    <subcellularLocation>
        <location evidence="1">Cell membrane</location>
        <topology evidence="1">Multi-pass membrane protein</topology>
    </subcellularLocation>
    <subcellularLocation>
        <location evidence="10">Membrane</location>
        <topology evidence="10">Multi-pass membrane protein</topology>
    </subcellularLocation>
</comment>
<dbReference type="Gene3D" id="1.20.1250.20">
    <property type="entry name" value="MFS general substrate transporter like domains"/>
    <property type="match status" value="1"/>
</dbReference>
<reference evidence="12 13" key="1">
    <citation type="submission" date="2015-11" db="EMBL/GenBank/DDBJ databases">
        <title>Draft genome sequences of new species of the genus Lactobacillus isolated from orchardgrass silage.</title>
        <authorList>
            <person name="Tohno M."/>
            <person name="Tanizawa Y."/>
            <person name="Arita M."/>
        </authorList>
    </citation>
    <scope>NUCLEOTIDE SEQUENCE [LARGE SCALE GENOMIC DNA]</scope>
    <source>
        <strain evidence="12 13">IWT25</strain>
    </source>
</reference>
<comment type="caution">
    <text evidence="12">The sequence shown here is derived from an EMBL/GenBank/DDBJ whole genome shotgun (WGS) entry which is preliminary data.</text>
</comment>
<dbReference type="GO" id="GO:0042937">
    <property type="term" value="F:tripeptide transmembrane transporter activity"/>
    <property type="evidence" value="ECO:0007669"/>
    <property type="project" value="UniProtKB-ARBA"/>
</dbReference>
<feature type="transmembrane region" description="Helical" evidence="11">
    <location>
        <begin position="225"/>
        <end position="246"/>
    </location>
</feature>
<evidence type="ECO:0000256" key="5">
    <source>
        <dbReference type="ARBA" id="ARBA00022692"/>
    </source>
</evidence>
<evidence type="ECO:0000256" key="11">
    <source>
        <dbReference type="SAM" id="Phobius"/>
    </source>
</evidence>
<feature type="transmembrane region" description="Helical" evidence="11">
    <location>
        <begin position="343"/>
        <end position="360"/>
    </location>
</feature>
<dbReference type="EMBL" id="BCMI01000047">
    <property type="protein sequence ID" value="GAX07226.1"/>
    <property type="molecule type" value="Genomic_DNA"/>
</dbReference>
<dbReference type="PROSITE" id="PS01023">
    <property type="entry name" value="PTR2_2"/>
    <property type="match status" value="1"/>
</dbReference>
<gene>
    <name evidence="12" type="ORF">IWT25_02579</name>
</gene>
<dbReference type="Proteomes" id="UP000198414">
    <property type="component" value="Unassembled WGS sequence"/>
</dbReference>
<dbReference type="InterPro" id="IPR005279">
    <property type="entry name" value="Dipep/tripep_permease"/>
</dbReference>
<feature type="transmembrane region" description="Helical" evidence="11">
    <location>
        <begin position="400"/>
        <end position="425"/>
    </location>
</feature>
<evidence type="ECO:0000256" key="4">
    <source>
        <dbReference type="ARBA" id="ARBA00022475"/>
    </source>
</evidence>
<proteinExistence type="inferred from homology"/>
<evidence type="ECO:0000256" key="3">
    <source>
        <dbReference type="ARBA" id="ARBA00022448"/>
    </source>
</evidence>
<comment type="similarity">
    <text evidence="2 10">Belongs to the major facilitator superfamily. Proton-dependent oligopeptide transporter (POT/PTR) (TC 2.A.17) family.</text>
</comment>
<sequence length="496" mass="54654">MDNQGNKQLDRSFFGQPRGLSTLFMTEMWERFSYYGMKAILIYYMYFSIAQGGLGMTKGLAASIMSIYGSLVYLSSVLGGFLSDRLWGSRKTVFYGGVLIMFGHICLSLPAGKIALFISICLITIGTGLLKPNVSEMVGTLYASEDTRRDSGFTIFVFGINLGSLVAPIVVPAMWSAFNFHAGFSLAAIGMFFGLVSYWYGGKKYLSADSLYPDDPLEPGDAKKLSFRAGLGIIAFALIVLIMYVFGQFNIANFITLLSIIAILTPVAYFTVMLTSKKVTKHERSRVWAYVPLFIAAAIFWAIEEQGMVVLALFAQQQTNNTVHIFNWVIHINPANYQTLNPLFILIYTPIFATMWSKLGKKQPSSPAKFSMGMVITGFSYLLMVVPVAMFGAYAKVSPFWLVGSWAIVEIGELLISPIGLSVTTKLAPRAFQSSMMSMWFLADSAGQAVNSQIVKFYTPGNEVAYFTGNALVAIAAGIVLFFMIKPIKRLMEGVL</sequence>
<evidence type="ECO:0000256" key="10">
    <source>
        <dbReference type="RuleBase" id="RU003755"/>
    </source>
</evidence>
<evidence type="ECO:0000313" key="12">
    <source>
        <dbReference type="EMBL" id="GAX07226.1"/>
    </source>
</evidence>
<dbReference type="Pfam" id="PF00854">
    <property type="entry name" value="PTR2"/>
    <property type="match status" value="1"/>
</dbReference>
<dbReference type="PANTHER" id="PTHR23517:SF15">
    <property type="entry name" value="PROTON-DEPENDENT OLIGOPEPTIDE FAMILY TRANSPORT PROTEIN"/>
    <property type="match status" value="1"/>
</dbReference>
<dbReference type="PANTHER" id="PTHR23517">
    <property type="entry name" value="RESISTANCE PROTEIN MDTM, PUTATIVE-RELATED-RELATED"/>
    <property type="match status" value="1"/>
</dbReference>
<accession>A0A1Z5J004</accession>
<keyword evidence="4" id="KW-1003">Cell membrane</keyword>
<feature type="transmembrane region" description="Helical" evidence="11">
    <location>
        <begin position="60"/>
        <end position="81"/>
    </location>
</feature>
<feature type="transmembrane region" description="Helical" evidence="11">
    <location>
        <begin position="287"/>
        <end position="303"/>
    </location>
</feature>
<name>A0A1Z5J004_9LACO</name>
<organism evidence="12 13">
    <name type="scientific">Secundilactobacillus pentosiphilus</name>
    <dbReference type="NCBI Taxonomy" id="1714682"/>
    <lineage>
        <taxon>Bacteria</taxon>
        <taxon>Bacillati</taxon>
        <taxon>Bacillota</taxon>
        <taxon>Bacilli</taxon>
        <taxon>Lactobacillales</taxon>
        <taxon>Lactobacillaceae</taxon>
        <taxon>Secundilactobacillus</taxon>
    </lineage>
</organism>
<evidence type="ECO:0000256" key="2">
    <source>
        <dbReference type="ARBA" id="ARBA00005982"/>
    </source>
</evidence>
<feature type="transmembrane region" description="Helical" evidence="11">
    <location>
        <begin position="372"/>
        <end position="394"/>
    </location>
</feature>
<feature type="transmembrane region" description="Helical" evidence="11">
    <location>
        <begin position="155"/>
        <end position="175"/>
    </location>
</feature>
<protein>
    <recommendedName>
        <fullName evidence="9">Di-/tripeptide transporter</fullName>
    </recommendedName>
</protein>
<keyword evidence="7 11" id="KW-0472">Membrane</keyword>
<evidence type="ECO:0000256" key="1">
    <source>
        <dbReference type="ARBA" id="ARBA00004651"/>
    </source>
</evidence>
<evidence type="ECO:0000256" key="9">
    <source>
        <dbReference type="ARBA" id="ARBA00069644"/>
    </source>
</evidence>
<dbReference type="GO" id="GO:0015333">
    <property type="term" value="F:peptide:proton symporter activity"/>
    <property type="evidence" value="ECO:0007669"/>
    <property type="project" value="UniProtKB-ARBA"/>
</dbReference>
<feature type="transmembrane region" description="Helical" evidence="11">
    <location>
        <begin position="181"/>
        <end position="201"/>
    </location>
</feature>
<comment type="function">
    <text evidence="8">Proton-dependent uptake of di- or tri-peptides.</text>
</comment>
<dbReference type="InterPro" id="IPR036259">
    <property type="entry name" value="MFS_trans_sf"/>
</dbReference>
<dbReference type="SUPFAM" id="SSF103473">
    <property type="entry name" value="MFS general substrate transporter"/>
    <property type="match status" value="1"/>
</dbReference>
<keyword evidence="5 10" id="KW-0812">Transmembrane</keyword>
<dbReference type="RefSeq" id="WP_225356409.1">
    <property type="nucleotide sequence ID" value="NZ_BCMI01000047.1"/>
</dbReference>
<dbReference type="FunFam" id="1.20.1250.20:FF:000017">
    <property type="entry name" value="Dipeptide and tripeptide permease A"/>
    <property type="match status" value="1"/>
</dbReference>
<feature type="transmembrane region" description="Helical" evidence="11">
    <location>
        <begin position="93"/>
        <end position="110"/>
    </location>
</feature>
<dbReference type="InterPro" id="IPR050171">
    <property type="entry name" value="MFS_Transporters"/>
</dbReference>
<evidence type="ECO:0000256" key="8">
    <source>
        <dbReference type="ARBA" id="ARBA00059575"/>
    </source>
</evidence>
<dbReference type="PROSITE" id="PS01022">
    <property type="entry name" value="PTR2_1"/>
    <property type="match status" value="1"/>
</dbReference>